<gene>
    <name evidence="1" type="ORF">BEK98_32610</name>
</gene>
<dbReference type="AlphaFoldDB" id="A0A233S4Z6"/>
<name>A0A233S4Z6_STRDA</name>
<dbReference type="Proteomes" id="UP000215483">
    <property type="component" value="Unassembled WGS sequence"/>
</dbReference>
<dbReference type="EMBL" id="MCGQ01000034">
    <property type="protein sequence ID" value="OXY90662.1"/>
    <property type="molecule type" value="Genomic_DNA"/>
</dbReference>
<protein>
    <submittedName>
        <fullName evidence="1">Uncharacterized protein</fullName>
    </submittedName>
</protein>
<accession>A0A233S4Z6</accession>
<sequence>MGPDDSETDAGVADDTIVAGRIVLGIKTLRDHLGCSLHEALDAYVARYEVLRRERPADFTKSHDEYWANFYS</sequence>
<proteinExistence type="predicted"/>
<evidence type="ECO:0000313" key="1">
    <source>
        <dbReference type="EMBL" id="OXY90662.1"/>
    </source>
</evidence>
<evidence type="ECO:0000313" key="2">
    <source>
        <dbReference type="Proteomes" id="UP000215483"/>
    </source>
</evidence>
<keyword evidence="2" id="KW-1185">Reference proteome</keyword>
<comment type="caution">
    <text evidence="1">The sequence shown here is derived from an EMBL/GenBank/DDBJ whole genome shotgun (WGS) entry which is preliminary data.</text>
</comment>
<organism evidence="1 2">
    <name type="scientific">Streptomyces diastatochromogenes</name>
    <dbReference type="NCBI Taxonomy" id="42236"/>
    <lineage>
        <taxon>Bacteria</taxon>
        <taxon>Bacillati</taxon>
        <taxon>Actinomycetota</taxon>
        <taxon>Actinomycetes</taxon>
        <taxon>Kitasatosporales</taxon>
        <taxon>Streptomycetaceae</taxon>
        <taxon>Streptomyces</taxon>
    </lineage>
</organism>
<reference evidence="1 2" key="1">
    <citation type="submission" date="2016-07" db="EMBL/GenBank/DDBJ databases">
        <title>Draft genome of Streptomyces diastatochromogenes.</title>
        <authorList>
            <person name="Podduturi R."/>
            <person name="Lukassen M.B."/>
            <person name="Clausen N."/>
            <person name="Nielsen J.L."/>
            <person name="Jorgensen N.O."/>
        </authorList>
    </citation>
    <scope>NUCLEOTIDE SEQUENCE [LARGE SCALE GENOMIC DNA]</scope>
    <source>
        <strain evidence="1 2">DSM 40608</strain>
    </source>
</reference>